<comment type="caution">
    <text evidence="1">The sequence shown here is derived from an EMBL/GenBank/DDBJ whole genome shotgun (WGS) entry which is preliminary data.</text>
</comment>
<dbReference type="AlphaFoldDB" id="A0A1Y5FA63"/>
<accession>A0A1Y5FA63</accession>
<proteinExistence type="predicted"/>
<dbReference type="EMBL" id="MAAO01000004">
    <property type="protein sequence ID" value="OUR98580.1"/>
    <property type="molecule type" value="Genomic_DNA"/>
</dbReference>
<reference evidence="2" key="1">
    <citation type="journal article" date="2017" name="Proc. Natl. Acad. Sci. U.S.A.">
        <title>Simulation of Deepwater Horizon oil plume reveals substrate specialization within a complex community of hydrocarbon-degraders.</title>
        <authorList>
            <person name="Hu P."/>
            <person name="Dubinsky E.A."/>
            <person name="Probst A.J."/>
            <person name="Wang J."/>
            <person name="Sieber C.M.K."/>
            <person name="Tom L.M."/>
            <person name="Gardinali P."/>
            <person name="Banfield J.F."/>
            <person name="Atlas R.M."/>
            <person name="Andersen G.L."/>
        </authorList>
    </citation>
    <scope>NUCLEOTIDE SEQUENCE [LARGE SCALE GENOMIC DNA]</scope>
</reference>
<dbReference type="PROSITE" id="PS51257">
    <property type="entry name" value="PROKAR_LIPOPROTEIN"/>
    <property type="match status" value="1"/>
</dbReference>
<organism evidence="1 2">
    <name type="scientific">Halobacteriovorax marinus</name>
    <dbReference type="NCBI Taxonomy" id="97084"/>
    <lineage>
        <taxon>Bacteria</taxon>
        <taxon>Pseudomonadati</taxon>
        <taxon>Bdellovibrionota</taxon>
        <taxon>Bacteriovoracia</taxon>
        <taxon>Bacteriovoracales</taxon>
        <taxon>Halobacteriovoraceae</taxon>
        <taxon>Halobacteriovorax</taxon>
    </lineage>
</organism>
<evidence type="ECO:0000313" key="2">
    <source>
        <dbReference type="Proteomes" id="UP000196531"/>
    </source>
</evidence>
<dbReference type="Proteomes" id="UP000196531">
    <property type="component" value="Unassembled WGS sequence"/>
</dbReference>
<evidence type="ECO:0008006" key="3">
    <source>
        <dbReference type="Google" id="ProtNLM"/>
    </source>
</evidence>
<gene>
    <name evidence="1" type="ORF">A9Q84_03975</name>
</gene>
<name>A0A1Y5FA63_9BACT</name>
<sequence>MIQVRNNKDVNLKSVLLSLLFIFGLLFTMASCQNLGAQRAINSYDIRSEIVYSDDYSIESQVMKIVHSANRTKSMTNVAAQANL</sequence>
<evidence type="ECO:0000313" key="1">
    <source>
        <dbReference type="EMBL" id="OUR98580.1"/>
    </source>
</evidence>
<protein>
    <recommendedName>
        <fullName evidence="3">Lipoprotein</fullName>
    </recommendedName>
</protein>